<accession>A0A6N3HFR2</accession>
<dbReference type="GO" id="GO:0004519">
    <property type="term" value="F:endonuclease activity"/>
    <property type="evidence" value="ECO:0007669"/>
    <property type="project" value="UniProtKB-KW"/>
</dbReference>
<feature type="domain" description="Xylose isomerase-like TIM barrel" evidence="1">
    <location>
        <begin position="29"/>
        <end position="250"/>
    </location>
</feature>
<reference evidence="2" key="1">
    <citation type="submission" date="2019-11" db="EMBL/GenBank/DDBJ databases">
        <authorList>
            <person name="Feng L."/>
        </authorList>
    </citation>
    <scope>NUCLEOTIDE SEQUENCE</scope>
    <source>
        <strain evidence="2">ElimosumLFYP34</strain>
    </source>
</reference>
<name>A0A6N3HFR2_EUBLI</name>
<dbReference type="AlphaFoldDB" id="A0A6N3HFR2"/>
<evidence type="ECO:0000259" key="1">
    <source>
        <dbReference type="Pfam" id="PF01261"/>
    </source>
</evidence>
<dbReference type="PANTHER" id="PTHR12110:SF21">
    <property type="entry name" value="XYLOSE ISOMERASE-LIKE TIM BARREL DOMAIN-CONTAINING PROTEIN"/>
    <property type="match status" value="1"/>
</dbReference>
<dbReference type="PANTHER" id="PTHR12110">
    <property type="entry name" value="HYDROXYPYRUVATE ISOMERASE"/>
    <property type="match status" value="1"/>
</dbReference>
<dbReference type="Pfam" id="PF01261">
    <property type="entry name" value="AP_endonuc_2"/>
    <property type="match status" value="1"/>
</dbReference>
<sequence>MESIYVSSTLMWDADLEILFQMADFYEVGGIEFWAQHIMTKQYDPAKIKALSQHYGLAVLIHSVSWDLNFASINTGIREASIREIIGSIELAEKTGAAEVTVHPPRLTIPGDEEECVERARDGVKRLYDVAEEKGISLSLEIMENIPKEIFTTPEKVQCLDCGLKSIKYTLDVAHCDDAYVLEMYLQAKGISKIHISNRQGKKLHTPLARGDYDFSILMQKLLKKNVPLVVEGFERGSDYSIFQENLNYIKGIV</sequence>
<dbReference type="InterPro" id="IPR050312">
    <property type="entry name" value="IolE/XylAMocC-like"/>
</dbReference>
<dbReference type="InterPro" id="IPR036237">
    <property type="entry name" value="Xyl_isomerase-like_sf"/>
</dbReference>
<proteinExistence type="predicted"/>
<keyword evidence="2" id="KW-0255">Endonuclease</keyword>
<dbReference type="SUPFAM" id="SSF51658">
    <property type="entry name" value="Xylose isomerase-like"/>
    <property type="match status" value="1"/>
</dbReference>
<dbReference type="EMBL" id="CACRTR010000023">
    <property type="protein sequence ID" value="VYU74950.1"/>
    <property type="molecule type" value="Genomic_DNA"/>
</dbReference>
<keyword evidence="2" id="KW-0378">Hydrolase</keyword>
<protein>
    <submittedName>
        <fullName evidence="2">Endonuclease IV</fullName>
    </submittedName>
</protein>
<gene>
    <name evidence="2" type="ORF">ELLFYP34_01183</name>
</gene>
<dbReference type="Gene3D" id="3.20.20.150">
    <property type="entry name" value="Divalent-metal-dependent TIM barrel enzymes"/>
    <property type="match status" value="1"/>
</dbReference>
<evidence type="ECO:0000313" key="2">
    <source>
        <dbReference type="EMBL" id="VYU74950.1"/>
    </source>
</evidence>
<keyword evidence="2" id="KW-0540">Nuclease</keyword>
<dbReference type="InterPro" id="IPR013022">
    <property type="entry name" value="Xyl_isomerase-like_TIM-brl"/>
</dbReference>
<organism evidence="2">
    <name type="scientific">Eubacterium limosum</name>
    <dbReference type="NCBI Taxonomy" id="1736"/>
    <lineage>
        <taxon>Bacteria</taxon>
        <taxon>Bacillati</taxon>
        <taxon>Bacillota</taxon>
        <taxon>Clostridia</taxon>
        <taxon>Eubacteriales</taxon>
        <taxon>Eubacteriaceae</taxon>
        <taxon>Eubacterium</taxon>
    </lineage>
</organism>